<evidence type="ECO:0000313" key="3">
    <source>
        <dbReference type="Proteomes" id="UP000269774"/>
    </source>
</evidence>
<feature type="transmembrane region" description="Helical" evidence="1">
    <location>
        <begin position="7"/>
        <end position="29"/>
    </location>
</feature>
<keyword evidence="1" id="KW-0812">Transmembrane</keyword>
<dbReference type="RefSeq" id="WP_122165840.1">
    <property type="nucleotide sequence ID" value="NZ_JAMOIB010000002.1"/>
</dbReference>
<comment type="caution">
    <text evidence="2">The sequence shown here is derived from an EMBL/GenBank/DDBJ whole genome shotgun (WGS) entry which is preliminary data.</text>
</comment>
<keyword evidence="1" id="KW-1133">Transmembrane helix</keyword>
<protein>
    <submittedName>
        <fullName evidence="2">Uncharacterized protein</fullName>
    </submittedName>
</protein>
<evidence type="ECO:0000313" key="2">
    <source>
        <dbReference type="EMBL" id="RMH90435.1"/>
    </source>
</evidence>
<dbReference type="EMBL" id="RFFM01000002">
    <property type="protein sequence ID" value="RMH90435.1"/>
    <property type="molecule type" value="Genomic_DNA"/>
</dbReference>
<dbReference type="OrthoDB" id="8611964at2"/>
<keyword evidence="3" id="KW-1185">Reference proteome</keyword>
<evidence type="ECO:0000256" key="1">
    <source>
        <dbReference type="SAM" id="Phobius"/>
    </source>
</evidence>
<sequence length="76" mass="9223">MSIGEFVGMYLLSSLFWKWVISWGGAQWLEGWKSMLFLDWFAWSWNAEQIRLYAVVIWAFTTIFFLVGLFKPEWRF</sequence>
<dbReference type="Proteomes" id="UP000269774">
    <property type="component" value="Unassembled WGS sequence"/>
</dbReference>
<gene>
    <name evidence="2" type="ORF">EA797_13170</name>
</gene>
<keyword evidence="1" id="KW-0472">Membrane</keyword>
<reference evidence="2 3" key="1">
    <citation type="submission" date="2018-10" db="EMBL/GenBank/DDBJ databases">
        <title>Pseudomonas zhaodongensis NEAU-ST5-21(T) genome.</title>
        <authorList>
            <person name="Peng J."/>
            <person name="Liu Z.-P."/>
        </authorList>
    </citation>
    <scope>NUCLEOTIDE SEQUENCE [LARGE SCALE GENOMIC DNA]</scope>
    <source>
        <strain evidence="2 3">NEAU-ST5-21</strain>
    </source>
</reference>
<feature type="transmembrane region" description="Helical" evidence="1">
    <location>
        <begin position="49"/>
        <end position="70"/>
    </location>
</feature>
<name>A0A3M2HQ04_9GAMM</name>
<dbReference type="AlphaFoldDB" id="A0A3M2HQ04"/>
<proteinExistence type="predicted"/>
<organism evidence="2 3">
    <name type="scientific">Stutzerimonas zhaodongensis</name>
    <dbReference type="NCBI Taxonomy" id="1176257"/>
    <lineage>
        <taxon>Bacteria</taxon>
        <taxon>Pseudomonadati</taxon>
        <taxon>Pseudomonadota</taxon>
        <taxon>Gammaproteobacteria</taxon>
        <taxon>Pseudomonadales</taxon>
        <taxon>Pseudomonadaceae</taxon>
        <taxon>Stutzerimonas</taxon>
    </lineage>
</organism>
<accession>A0A3M2HQ04</accession>